<dbReference type="InterPro" id="IPR003959">
    <property type="entry name" value="ATPase_AAA_core"/>
</dbReference>
<dbReference type="FunFam" id="3.40.50.300:FF:000159">
    <property type="entry name" value="Katanin p60 ATPase-containing subunit A1"/>
    <property type="match status" value="1"/>
</dbReference>
<comment type="subcellular location">
    <subcellularLocation>
        <location evidence="7">Cytoplasm</location>
        <location evidence="7">Cytoskeleton</location>
    </subcellularLocation>
</comment>
<evidence type="ECO:0000256" key="5">
    <source>
        <dbReference type="ARBA" id="ARBA00023212"/>
    </source>
</evidence>
<dbReference type="GO" id="GO:0005874">
    <property type="term" value="C:microtubule"/>
    <property type="evidence" value="ECO:0007669"/>
    <property type="project" value="UniProtKB-KW"/>
</dbReference>
<feature type="domain" description="AAA+ ATPase" evidence="9">
    <location>
        <begin position="267"/>
        <end position="439"/>
    </location>
</feature>
<dbReference type="Gene3D" id="3.40.50.300">
    <property type="entry name" value="P-loop containing nucleotide triphosphate hydrolases"/>
    <property type="match status" value="1"/>
</dbReference>
<dbReference type="HAMAP" id="MF_03023">
    <property type="entry name" value="Katanin_p60_A1"/>
    <property type="match status" value="1"/>
</dbReference>
<dbReference type="GO" id="GO:0051013">
    <property type="term" value="P:microtubule severing"/>
    <property type="evidence" value="ECO:0007669"/>
    <property type="project" value="UniProtKB-UniRule"/>
</dbReference>
<gene>
    <name evidence="7" type="primary">KATNA1</name>
    <name evidence="10" type="ORF">AKO1_011307</name>
</gene>
<keyword evidence="6 7" id="KW-0413">Isomerase</keyword>
<dbReference type="SMART" id="SM00382">
    <property type="entry name" value="AAA"/>
    <property type="match status" value="1"/>
</dbReference>
<evidence type="ECO:0000259" key="9">
    <source>
        <dbReference type="SMART" id="SM00382"/>
    </source>
</evidence>
<feature type="binding site" evidence="7">
    <location>
        <begin position="275"/>
        <end position="282"/>
    </location>
    <ligand>
        <name>ATP</name>
        <dbReference type="ChEBI" id="CHEBI:30616"/>
    </ligand>
</feature>
<keyword evidence="4 7" id="KW-0067">ATP-binding</keyword>
<reference evidence="10 11" key="1">
    <citation type="submission" date="2024-03" db="EMBL/GenBank/DDBJ databases">
        <title>The Acrasis kona genome and developmental transcriptomes reveal deep origins of eukaryotic multicellular pathways.</title>
        <authorList>
            <person name="Sheikh S."/>
            <person name="Fu C.-J."/>
            <person name="Brown M.W."/>
            <person name="Baldauf S.L."/>
        </authorList>
    </citation>
    <scope>NUCLEOTIDE SEQUENCE [LARGE SCALE GENOMIC DNA]</scope>
    <source>
        <strain evidence="10 11">ATCC MYA-3509</strain>
    </source>
</reference>
<comment type="similarity">
    <text evidence="7">Belongs to the AAA ATPase family. Katanin p60 subunit A1 subfamily.</text>
</comment>
<evidence type="ECO:0000313" key="11">
    <source>
        <dbReference type="Proteomes" id="UP001431209"/>
    </source>
</evidence>
<keyword evidence="1 7" id="KW-0963">Cytoplasm</keyword>
<feature type="compositionally biased region" description="Low complexity" evidence="8">
    <location>
        <begin position="110"/>
        <end position="123"/>
    </location>
</feature>
<evidence type="ECO:0000313" key="10">
    <source>
        <dbReference type="EMBL" id="KAL0481833.1"/>
    </source>
</evidence>
<evidence type="ECO:0000256" key="3">
    <source>
        <dbReference type="ARBA" id="ARBA00022741"/>
    </source>
</evidence>
<proteinExistence type="inferred from homology"/>
<feature type="compositionally biased region" description="Basic and acidic residues" evidence="8">
    <location>
        <begin position="185"/>
        <end position="199"/>
    </location>
</feature>
<comment type="function">
    <text evidence="7">Severs microtubules in an ATP-dependent manner. Microtubule severing may promote rapid reorganization of cellular microtubule arrays.</text>
</comment>
<name>A0AAW2YWI7_9EUKA</name>
<keyword evidence="11" id="KW-1185">Reference proteome</keyword>
<keyword evidence="5 7" id="KW-0206">Cytoskeleton</keyword>
<dbReference type="GO" id="GO:0008568">
    <property type="term" value="F:microtubule severing ATPase activity"/>
    <property type="evidence" value="ECO:0007669"/>
    <property type="project" value="UniProtKB-EC"/>
</dbReference>
<dbReference type="GO" id="GO:0016887">
    <property type="term" value="F:ATP hydrolysis activity"/>
    <property type="evidence" value="ECO:0007669"/>
    <property type="project" value="InterPro"/>
</dbReference>
<evidence type="ECO:0000256" key="8">
    <source>
        <dbReference type="SAM" id="MobiDB-lite"/>
    </source>
</evidence>
<keyword evidence="2 7" id="KW-0493">Microtubule</keyword>
<evidence type="ECO:0000256" key="2">
    <source>
        <dbReference type="ARBA" id="ARBA00022701"/>
    </source>
</evidence>
<dbReference type="Gene3D" id="1.20.58.80">
    <property type="entry name" value="Phosphotransferase system, lactose/cellobiose-type IIA subunit"/>
    <property type="match status" value="1"/>
</dbReference>
<dbReference type="InterPro" id="IPR028596">
    <property type="entry name" value="KATNA1"/>
</dbReference>
<feature type="region of interest" description="Disordered" evidence="8">
    <location>
        <begin position="364"/>
        <end position="408"/>
    </location>
</feature>
<evidence type="ECO:0000256" key="7">
    <source>
        <dbReference type="HAMAP-Rule" id="MF_03023"/>
    </source>
</evidence>
<dbReference type="Proteomes" id="UP001431209">
    <property type="component" value="Unassembled WGS sequence"/>
</dbReference>
<dbReference type="GO" id="GO:0008017">
    <property type="term" value="F:microtubule binding"/>
    <property type="evidence" value="ECO:0007669"/>
    <property type="project" value="UniProtKB-UniRule"/>
</dbReference>
<dbReference type="PANTHER" id="PTHR23074">
    <property type="entry name" value="AAA DOMAIN-CONTAINING"/>
    <property type="match status" value="1"/>
</dbReference>
<dbReference type="InterPro" id="IPR041569">
    <property type="entry name" value="AAA_lid_3"/>
</dbReference>
<feature type="region of interest" description="Disordered" evidence="8">
    <location>
        <begin position="157"/>
        <end position="208"/>
    </location>
</feature>
<accession>A0AAW2YWI7</accession>
<dbReference type="GO" id="GO:0005737">
    <property type="term" value="C:cytoplasm"/>
    <property type="evidence" value="ECO:0007669"/>
    <property type="project" value="UniProtKB-UniRule"/>
</dbReference>
<comment type="catalytic activity">
    <reaction evidence="7">
        <text>n ATP + n H2O + a microtubule = n ADP + n phosphate + (n+1) alpha/beta tubulin heterodimers.</text>
        <dbReference type="EC" id="5.6.1.1"/>
    </reaction>
</comment>
<organism evidence="10 11">
    <name type="scientific">Acrasis kona</name>
    <dbReference type="NCBI Taxonomy" id="1008807"/>
    <lineage>
        <taxon>Eukaryota</taxon>
        <taxon>Discoba</taxon>
        <taxon>Heterolobosea</taxon>
        <taxon>Tetramitia</taxon>
        <taxon>Eutetramitia</taxon>
        <taxon>Acrasidae</taxon>
        <taxon>Acrasis</taxon>
    </lineage>
</organism>
<dbReference type="EC" id="5.6.1.1" evidence="7"/>
<dbReference type="AlphaFoldDB" id="A0AAW2YWI7"/>
<dbReference type="Gene3D" id="1.10.8.60">
    <property type="match status" value="1"/>
</dbReference>
<dbReference type="EMBL" id="JAOPGA020000797">
    <property type="protein sequence ID" value="KAL0481833.1"/>
    <property type="molecule type" value="Genomic_DNA"/>
</dbReference>
<dbReference type="InterPro" id="IPR050304">
    <property type="entry name" value="MT-severing_AAA_ATPase"/>
</dbReference>
<dbReference type="InterPro" id="IPR003593">
    <property type="entry name" value="AAA+_ATPase"/>
</dbReference>
<dbReference type="Pfam" id="PF21126">
    <property type="entry name" value="KATNA1_MIT"/>
    <property type="match status" value="1"/>
</dbReference>
<dbReference type="SUPFAM" id="SSF52540">
    <property type="entry name" value="P-loop containing nucleoside triphosphate hydrolases"/>
    <property type="match status" value="1"/>
</dbReference>
<evidence type="ECO:0000256" key="6">
    <source>
        <dbReference type="ARBA" id="ARBA00023235"/>
    </source>
</evidence>
<dbReference type="InterPro" id="IPR048611">
    <property type="entry name" value="KATNA1_MIT"/>
</dbReference>
<dbReference type="Pfam" id="PF00004">
    <property type="entry name" value="AAA"/>
    <property type="match status" value="1"/>
</dbReference>
<dbReference type="GO" id="GO:0005524">
    <property type="term" value="F:ATP binding"/>
    <property type="evidence" value="ECO:0007669"/>
    <property type="project" value="UniProtKB-KW"/>
</dbReference>
<sequence length="553" mass="61916">MSDSSFQHKAQLQGVIDTIKMARENALLGQYHSAIVQYEIALGQLDGYMGKLEKTSKQYMNWKQARVQLQEEHQVTILLQQELSRFSGDLTSNKKEEDYVVNKAARRSDVYSSDDSSISSDPDVWAPLPSKPSFRGKPKQPSVVKAAPTAAKNVKVPQPQVPTKGKVQPGGKQPISAKINGAVSKGKDGAVEEKPKEELAPNGMPKYVPKSSADNELVTMLENDVVQHDCKVKWSDIAGQDEVKHLLQEAVILPQILPEFFTGIREPWKGILLFGPPGTGKTMLAKAVATECNTTFFNVSMATITSKWRGESEKLVRLLFEMARHYAPTTIFIDEIDSLCQSRDNPSEHEASRRVKTEILVQMDGIHTQEEAEKDKKEKEGENNDENPVDTSDPEEEGKEKEKPRSKTVLVLGATNHPWSIDDAMRRRLEKRIYIPLPDEKCRKQLFELFLINQPNISIGDDVDINNLVSITNNYSASDIKIVCRDASMMPMRRLIKNGAMGDVNALKMQMSDVNSIPISMSDLELAMKNVSSSVSPDQLKHYQEWMDEFGST</sequence>
<keyword evidence="3 7" id="KW-0547">Nucleotide-binding</keyword>
<evidence type="ECO:0000256" key="1">
    <source>
        <dbReference type="ARBA" id="ARBA00022490"/>
    </source>
</evidence>
<dbReference type="PANTHER" id="PTHR23074:SF19">
    <property type="entry name" value="KATANIN P60 ATPASE-CONTAINING SUBUNIT A1"/>
    <property type="match status" value="1"/>
</dbReference>
<evidence type="ECO:0000256" key="4">
    <source>
        <dbReference type="ARBA" id="ARBA00022840"/>
    </source>
</evidence>
<feature type="region of interest" description="Disordered" evidence="8">
    <location>
        <begin position="110"/>
        <end position="142"/>
    </location>
</feature>
<comment type="caution">
    <text evidence="10">The sequence shown here is derived from an EMBL/GenBank/DDBJ whole genome shotgun (WGS) entry which is preliminary data.</text>
</comment>
<dbReference type="InterPro" id="IPR027417">
    <property type="entry name" value="P-loop_NTPase"/>
</dbReference>
<protein>
    <recommendedName>
        <fullName evidence="7">Katanin p60 ATPase-containing subunit A1</fullName>
        <shortName evidence="7">Katanin p60 subunit A1</shortName>
        <ecNumber evidence="7">5.6.1.1</ecNumber>
    </recommendedName>
    <alternativeName>
        <fullName evidence="7">p60 katanin</fullName>
    </alternativeName>
</protein>
<dbReference type="CDD" id="cd21748">
    <property type="entry name" value="Kp60-NTD"/>
    <property type="match status" value="1"/>
</dbReference>
<dbReference type="Pfam" id="PF17862">
    <property type="entry name" value="AAA_lid_3"/>
    <property type="match status" value="1"/>
</dbReference>
<feature type="compositionally biased region" description="Acidic residues" evidence="8">
    <location>
        <begin position="383"/>
        <end position="397"/>
    </location>
</feature>
<feature type="compositionally biased region" description="Basic and acidic residues" evidence="8">
    <location>
        <begin position="367"/>
        <end position="382"/>
    </location>
</feature>